<dbReference type="PROSITE" id="PS51085">
    <property type="entry name" value="2FE2S_FER_2"/>
    <property type="match status" value="1"/>
</dbReference>
<dbReference type="InterPro" id="IPR008333">
    <property type="entry name" value="Cbr1-like_FAD-bd_dom"/>
</dbReference>
<evidence type="ECO:0000256" key="2">
    <source>
        <dbReference type="ARBA" id="ARBA00022630"/>
    </source>
</evidence>
<dbReference type="OrthoDB" id="9796486at2"/>
<dbReference type="Gene3D" id="3.40.50.80">
    <property type="entry name" value="Nucleotide-binding domain of ferredoxin-NADP reductase (FNR) module"/>
    <property type="match status" value="1"/>
</dbReference>
<dbReference type="InterPro" id="IPR017927">
    <property type="entry name" value="FAD-bd_FR_type"/>
</dbReference>
<dbReference type="InterPro" id="IPR050415">
    <property type="entry name" value="MRET"/>
</dbReference>
<evidence type="ECO:0000256" key="1">
    <source>
        <dbReference type="ARBA" id="ARBA00001974"/>
    </source>
</evidence>
<dbReference type="SUPFAM" id="SSF63380">
    <property type="entry name" value="Riboflavin synthase domain-like"/>
    <property type="match status" value="1"/>
</dbReference>
<dbReference type="CDD" id="cd00207">
    <property type="entry name" value="fer2"/>
    <property type="match status" value="1"/>
</dbReference>
<dbReference type="InterPro" id="IPR017938">
    <property type="entry name" value="Riboflavin_synthase-like_b-brl"/>
</dbReference>
<dbReference type="Pfam" id="PF00111">
    <property type="entry name" value="Fer2"/>
    <property type="match status" value="1"/>
</dbReference>
<evidence type="ECO:0000256" key="8">
    <source>
        <dbReference type="ARBA" id="ARBA00023014"/>
    </source>
</evidence>
<dbReference type="InterPro" id="IPR001433">
    <property type="entry name" value="OxRdtase_FAD/NAD-bd"/>
</dbReference>
<comment type="cofactor">
    <cofactor evidence="1">
        <name>FAD</name>
        <dbReference type="ChEBI" id="CHEBI:57692"/>
    </cofactor>
</comment>
<dbReference type="AlphaFoldDB" id="A0A5R8YWR2"/>
<dbReference type="CDD" id="cd06216">
    <property type="entry name" value="FNR_iron_sulfur_binding_2"/>
    <property type="match status" value="1"/>
</dbReference>
<gene>
    <name evidence="11" type="ORF">FED44_19825</name>
</gene>
<dbReference type="SUPFAM" id="SSF52343">
    <property type="entry name" value="Ferredoxin reductase-like, C-terminal NADP-linked domain"/>
    <property type="match status" value="1"/>
</dbReference>
<dbReference type="GO" id="GO:0051537">
    <property type="term" value="F:2 iron, 2 sulfur cluster binding"/>
    <property type="evidence" value="ECO:0007669"/>
    <property type="project" value="UniProtKB-KW"/>
</dbReference>
<evidence type="ECO:0000259" key="9">
    <source>
        <dbReference type="PROSITE" id="PS51085"/>
    </source>
</evidence>
<dbReference type="InterPro" id="IPR039261">
    <property type="entry name" value="FNR_nucleotide-bd"/>
</dbReference>
<reference evidence="11" key="1">
    <citation type="submission" date="2019-05" db="EMBL/GenBank/DDBJ databases">
        <title>Isolation, diversity and antifungal activity of Actinobacteria from wheat.</title>
        <authorList>
            <person name="Yu B."/>
        </authorList>
    </citation>
    <scope>NUCLEOTIDE SEQUENCE [LARGE SCALE GENOMIC DNA]</scope>
    <source>
        <strain evidence="11">NEAU-HEGS1-5</strain>
    </source>
</reference>
<name>A0A5R8YWR2_9ACTN</name>
<keyword evidence="5" id="KW-0274">FAD</keyword>
<proteinExistence type="predicted"/>
<dbReference type="PANTHER" id="PTHR47354:SF6">
    <property type="entry name" value="NADH OXIDOREDUCTASE HCR"/>
    <property type="match status" value="1"/>
</dbReference>
<protein>
    <submittedName>
        <fullName evidence="11">Ferredoxin reductase</fullName>
    </submittedName>
</protein>
<dbReference type="InterPro" id="IPR012675">
    <property type="entry name" value="Beta-grasp_dom_sf"/>
</dbReference>
<dbReference type="Proteomes" id="UP000309033">
    <property type="component" value="Unassembled WGS sequence"/>
</dbReference>
<dbReference type="GO" id="GO:0016491">
    <property type="term" value="F:oxidoreductase activity"/>
    <property type="evidence" value="ECO:0007669"/>
    <property type="project" value="UniProtKB-KW"/>
</dbReference>
<keyword evidence="7" id="KW-0408">Iron</keyword>
<accession>A0A5R8YWR2</accession>
<dbReference type="SUPFAM" id="SSF54292">
    <property type="entry name" value="2Fe-2S ferredoxin-like"/>
    <property type="match status" value="1"/>
</dbReference>
<dbReference type="InterPro" id="IPR001041">
    <property type="entry name" value="2Fe-2S_ferredoxin-type"/>
</dbReference>
<evidence type="ECO:0000256" key="6">
    <source>
        <dbReference type="ARBA" id="ARBA00023002"/>
    </source>
</evidence>
<dbReference type="EMBL" id="VANP01000007">
    <property type="protein sequence ID" value="TLP57821.1"/>
    <property type="molecule type" value="Genomic_DNA"/>
</dbReference>
<dbReference type="PRINTS" id="PR00410">
    <property type="entry name" value="PHEHYDRXLASE"/>
</dbReference>
<keyword evidence="12" id="KW-1185">Reference proteome</keyword>
<dbReference type="PROSITE" id="PS51384">
    <property type="entry name" value="FAD_FR"/>
    <property type="match status" value="1"/>
</dbReference>
<comment type="caution">
    <text evidence="11">The sequence shown here is derived from an EMBL/GenBank/DDBJ whole genome shotgun (WGS) entry which is preliminary data.</text>
</comment>
<keyword evidence="4" id="KW-0479">Metal-binding</keyword>
<feature type="domain" description="FAD-binding FR-type" evidence="10">
    <location>
        <begin position="64"/>
        <end position="167"/>
    </location>
</feature>
<evidence type="ECO:0000313" key="11">
    <source>
        <dbReference type="EMBL" id="TLP57821.1"/>
    </source>
</evidence>
<sequence>MAVRGLSPRSRWLPIPRKALHVILTRASASPGALLRRLATAAHWLTSPLLPEDYLGLINPLWAEGELCGRVEAVHTETADAVTLVIRPGRGWVTHRPGQWVRIGVDVDGRRRWRTFSLSSAPGRSGGCVTITVKAARGGLVSDYLVRSTEPGTVLRLGRPEGTFVLPEPPPPRLLFVTAGSGITPVMAMLDNLLDGVPAVTGPEIVLVHSAPAPGDVIFGGRLRGLAARCPRLHLHERHTRSDGRLRPADLARLCPDWTDRSVWACGPPQMLDDIAAYWTGPADGLHVERFSLVPAAAGSGGRVRFTRSGREAEADGETPLLAVGERAGVLMPSGCRMGICYGCVARLRSGRVRDVRTGQVHGDAGDMIQTCVSVAVDLVEIEL</sequence>
<dbReference type="InterPro" id="IPR036010">
    <property type="entry name" value="2Fe-2S_ferredoxin-like_sf"/>
</dbReference>
<dbReference type="Pfam" id="PF00175">
    <property type="entry name" value="NAD_binding_1"/>
    <property type="match status" value="1"/>
</dbReference>
<evidence type="ECO:0000259" key="10">
    <source>
        <dbReference type="PROSITE" id="PS51384"/>
    </source>
</evidence>
<dbReference type="Pfam" id="PF00970">
    <property type="entry name" value="FAD_binding_6"/>
    <property type="match status" value="1"/>
</dbReference>
<keyword evidence="8" id="KW-0411">Iron-sulfur</keyword>
<feature type="domain" description="2Fe-2S ferredoxin-type" evidence="9">
    <location>
        <begin position="302"/>
        <end position="384"/>
    </location>
</feature>
<evidence type="ECO:0000256" key="7">
    <source>
        <dbReference type="ARBA" id="ARBA00023004"/>
    </source>
</evidence>
<dbReference type="PANTHER" id="PTHR47354">
    <property type="entry name" value="NADH OXIDOREDUCTASE HCR"/>
    <property type="match status" value="1"/>
</dbReference>
<keyword evidence="6" id="KW-0560">Oxidoreductase</keyword>
<dbReference type="Gene3D" id="3.10.20.30">
    <property type="match status" value="1"/>
</dbReference>
<organism evidence="11 12">
    <name type="scientific">Microbispora triticiradicis</name>
    <dbReference type="NCBI Taxonomy" id="2200763"/>
    <lineage>
        <taxon>Bacteria</taxon>
        <taxon>Bacillati</taxon>
        <taxon>Actinomycetota</taxon>
        <taxon>Actinomycetes</taxon>
        <taxon>Streptosporangiales</taxon>
        <taxon>Streptosporangiaceae</taxon>
        <taxon>Microbispora</taxon>
    </lineage>
</organism>
<dbReference type="GO" id="GO:0046872">
    <property type="term" value="F:metal ion binding"/>
    <property type="evidence" value="ECO:0007669"/>
    <property type="project" value="UniProtKB-KW"/>
</dbReference>
<dbReference type="Gene3D" id="2.40.30.10">
    <property type="entry name" value="Translation factors"/>
    <property type="match status" value="1"/>
</dbReference>
<evidence type="ECO:0000313" key="12">
    <source>
        <dbReference type="Proteomes" id="UP000309033"/>
    </source>
</evidence>
<evidence type="ECO:0000256" key="5">
    <source>
        <dbReference type="ARBA" id="ARBA00022827"/>
    </source>
</evidence>
<evidence type="ECO:0000256" key="4">
    <source>
        <dbReference type="ARBA" id="ARBA00022723"/>
    </source>
</evidence>
<evidence type="ECO:0000256" key="3">
    <source>
        <dbReference type="ARBA" id="ARBA00022714"/>
    </source>
</evidence>
<keyword evidence="2" id="KW-0285">Flavoprotein</keyword>
<keyword evidence="3" id="KW-0001">2Fe-2S</keyword>